<proteinExistence type="predicted"/>
<feature type="non-terminal residue" evidence="1">
    <location>
        <position position="1"/>
    </location>
</feature>
<organism evidence="1 2">
    <name type="scientific">Goodea atripinnis</name>
    <dbReference type="NCBI Taxonomy" id="208336"/>
    <lineage>
        <taxon>Eukaryota</taxon>
        <taxon>Metazoa</taxon>
        <taxon>Chordata</taxon>
        <taxon>Craniata</taxon>
        <taxon>Vertebrata</taxon>
        <taxon>Euteleostomi</taxon>
        <taxon>Actinopterygii</taxon>
        <taxon>Neopterygii</taxon>
        <taxon>Teleostei</taxon>
        <taxon>Neoteleostei</taxon>
        <taxon>Acanthomorphata</taxon>
        <taxon>Ovalentaria</taxon>
        <taxon>Atherinomorphae</taxon>
        <taxon>Cyprinodontiformes</taxon>
        <taxon>Goodeidae</taxon>
        <taxon>Goodea</taxon>
    </lineage>
</organism>
<comment type="caution">
    <text evidence="1">The sequence shown here is derived from an EMBL/GenBank/DDBJ whole genome shotgun (WGS) entry which is preliminary data.</text>
</comment>
<sequence>VIRPETCVPCGKRIRFGKMAVKCRNCRLFQPLTSPELNNFYKMTSPGSVRGRIGNMGYTISNT</sequence>
<keyword evidence="2" id="KW-1185">Reference proteome</keyword>
<dbReference type="EMBL" id="JAHRIO010082853">
    <property type="protein sequence ID" value="MEQ2186091.1"/>
    <property type="molecule type" value="Genomic_DNA"/>
</dbReference>
<dbReference type="Proteomes" id="UP001476798">
    <property type="component" value="Unassembled WGS sequence"/>
</dbReference>
<dbReference type="Gene3D" id="3.30.60.20">
    <property type="match status" value="1"/>
</dbReference>
<evidence type="ECO:0000313" key="2">
    <source>
        <dbReference type="Proteomes" id="UP001476798"/>
    </source>
</evidence>
<reference evidence="1 2" key="1">
    <citation type="submission" date="2021-06" db="EMBL/GenBank/DDBJ databases">
        <authorList>
            <person name="Palmer J.M."/>
        </authorList>
    </citation>
    <scope>NUCLEOTIDE SEQUENCE [LARGE SCALE GENOMIC DNA]</scope>
    <source>
        <strain evidence="1 2">GA_2019</strain>
        <tissue evidence="1">Muscle</tissue>
    </source>
</reference>
<gene>
    <name evidence="1" type="ORF">GOODEAATRI_025036</name>
</gene>
<accession>A0ABV0PRI5</accession>
<protein>
    <submittedName>
        <fullName evidence="1">Uncharacterized protein</fullName>
    </submittedName>
</protein>
<evidence type="ECO:0000313" key="1">
    <source>
        <dbReference type="EMBL" id="MEQ2186091.1"/>
    </source>
</evidence>
<name>A0ABV0PRI5_9TELE</name>